<dbReference type="Gene3D" id="2.30.30.30">
    <property type="match status" value="1"/>
</dbReference>
<dbReference type="GO" id="GO:1990904">
    <property type="term" value="C:ribonucleoprotein complex"/>
    <property type="evidence" value="ECO:0007669"/>
    <property type="project" value="UniProtKB-KW"/>
</dbReference>
<feature type="domain" description="KOW" evidence="10">
    <location>
        <begin position="2"/>
        <end position="29"/>
    </location>
</feature>
<keyword evidence="2 8" id="KW-0699">rRNA-binding</keyword>
<name>A0A1G2K4J9_9BACT</name>
<dbReference type="SUPFAM" id="SSF50104">
    <property type="entry name" value="Translation proteins SH3-like domain"/>
    <property type="match status" value="1"/>
</dbReference>
<evidence type="ECO:0000256" key="2">
    <source>
        <dbReference type="ARBA" id="ARBA00022730"/>
    </source>
</evidence>
<evidence type="ECO:0000256" key="4">
    <source>
        <dbReference type="ARBA" id="ARBA00022980"/>
    </source>
</evidence>
<dbReference type="InterPro" id="IPR014722">
    <property type="entry name" value="Rib_uL2_dom2"/>
</dbReference>
<dbReference type="GO" id="GO:0006412">
    <property type="term" value="P:translation"/>
    <property type="evidence" value="ECO:0007669"/>
    <property type="project" value="UniProtKB-UniRule"/>
</dbReference>
<proteinExistence type="inferred from homology"/>
<evidence type="ECO:0000256" key="8">
    <source>
        <dbReference type="HAMAP-Rule" id="MF_01326"/>
    </source>
</evidence>
<keyword evidence="3 8" id="KW-0694">RNA-binding</keyword>
<dbReference type="EMBL" id="MHQC01000037">
    <property type="protein sequence ID" value="OGZ94364.1"/>
    <property type="molecule type" value="Genomic_DNA"/>
</dbReference>
<dbReference type="InterPro" id="IPR057264">
    <property type="entry name" value="Ribosomal_uL24_C"/>
</dbReference>
<evidence type="ECO:0000256" key="3">
    <source>
        <dbReference type="ARBA" id="ARBA00022884"/>
    </source>
</evidence>
<dbReference type="InterPro" id="IPR005824">
    <property type="entry name" value="KOW"/>
</dbReference>
<dbReference type="Pfam" id="PF00467">
    <property type="entry name" value="KOW"/>
    <property type="match status" value="1"/>
</dbReference>
<protein>
    <recommendedName>
        <fullName evidence="6 8">Large ribosomal subunit protein uL24</fullName>
    </recommendedName>
</protein>
<keyword evidence="4 8" id="KW-0689">Ribosomal protein</keyword>
<gene>
    <name evidence="8" type="primary">rplX</name>
    <name evidence="11" type="ORF">A2633_02035</name>
</gene>
<evidence type="ECO:0000313" key="12">
    <source>
        <dbReference type="Proteomes" id="UP000177152"/>
    </source>
</evidence>
<dbReference type="InterPro" id="IPR008991">
    <property type="entry name" value="Translation_prot_SH3-like_sf"/>
</dbReference>
<dbReference type="NCBIfam" id="TIGR01079">
    <property type="entry name" value="rplX_bact"/>
    <property type="match status" value="1"/>
</dbReference>
<comment type="subunit">
    <text evidence="8">Part of the 50S ribosomal subunit.</text>
</comment>
<evidence type="ECO:0000256" key="9">
    <source>
        <dbReference type="RuleBase" id="RU003477"/>
    </source>
</evidence>
<evidence type="ECO:0000313" key="11">
    <source>
        <dbReference type="EMBL" id="OGZ94364.1"/>
    </source>
</evidence>
<dbReference type="GO" id="GO:0019843">
    <property type="term" value="F:rRNA binding"/>
    <property type="evidence" value="ECO:0007669"/>
    <property type="project" value="UniProtKB-UniRule"/>
</dbReference>
<organism evidence="11 12">
    <name type="scientific">Candidatus Sungbacteria bacterium RIFCSPHIGHO2_01_FULL_47_32</name>
    <dbReference type="NCBI Taxonomy" id="1802264"/>
    <lineage>
        <taxon>Bacteria</taxon>
        <taxon>Candidatus Sungiibacteriota</taxon>
    </lineage>
</organism>
<dbReference type="SMART" id="SM00739">
    <property type="entry name" value="KOW"/>
    <property type="match status" value="1"/>
</dbReference>
<comment type="similarity">
    <text evidence="1 8 9">Belongs to the universal ribosomal protein uL24 family.</text>
</comment>
<dbReference type="InterPro" id="IPR041988">
    <property type="entry name" value="Ribosomal_uL24_KOW"/>
</dbReference>
<dbReference type="PROSITE" id="PS01108">
    <property type="entry name" value="RIBOSOMAL_L24"/>
    <property type="match status" value="1"/>
</dbReference>
<evidence type="ECO:0000256" key="6">
    <source>
        <dbReference type="ARBA" id="ARBA00035206"/>
    </source>
</evidence>
<comment type="function">
    <text evidence="7 8">One of the proteins that surrounds the polypeptide exit tunnel on the outside of the subunit.</text>
</comment>
<evidence type="ECO:0000256" key="7">
    <source>
        <dbReference type="ARBA" id="ARBA00058688"/>
    </source>
</evidence>
<keyword evidence="5 8" id="KW-0687">Ribonucleoprotein</keyword>
<evidence type="ECO:0000259" key="10">
    <source>
        <dbReference type="SMART" id="SM00739"/>
    </source>
</evidence>
<evidence type="ECO:0000256" key="5">
    <source>
        <dbReference type="ARBA" id="ARBA00023274"/>
    </source>
</evidence>
<dbReference type="InterPro" id="IPR003256">
    <property type="entry name" value="Ribosomal_uL24"/>
</dbReference>
<dbReference type="GO" id="GO:0003735">
    <property type="term" value="F:structural constituent of ribosome"/>
    <property type="evidence" value="ECO:0007669"/>
    <property type="project" value="InterPro"/>
</dbReference>
<accession>A0A1G2K4J9</accession>
<sequence length="102" mass="11243">MKIRKGDNVKVISGKDKGKTGKVAKVFLNEDRILVEGVNMRKKHKKTRQQGKKGETVHLAAPVHISNVMIVCPKCGASTRMGYAFTEAGEKMRVCKQCGSEI</sequence>
<dbReference type="CDD" id="cd06089">
    <property type="entry name" value="KOW_RPL26"/>
    <property type="match status" value="1"/>
</dbReference>
<comment type="caution">
    <text evidence="11">The sequence shown here is derived from an EMBL/GenBank/DDBJ whole genome shotgun (WGS) entry which is preliminary data.</text>
</comment>
<dbReference type="AlphaFoldDB" id="A0A1G2K4J9"/>
<reference evidence="11 12" key="1">
    <citation type="journal article" date="2016" name="Nat. Commun.">
        <title>Thousands of microbial genomes shed light on interconnected biogeochemical processes in an aquifer system.</title>
        <authorList>
            <person name="Anantharaman K."/>
            <person name="Brown C.T."/>
            <person name="Hug L.A."/>
            <person name="Sharon I."/>
            <person name="Castelle C.J."/>
            <person name="Probst A.J."/>
            <person name="Thomas B.C."/>
            <person name="Singh A."/>
            <person name="Wilkins M.J."/>
            <person name="Karaoz U."/>
            <person name="Brodie E.L."/>
            <person name="Williams K.H."/>
            <person name="Hubbard S.S."/>
            <person name="Banfield J.F."/>
        </authorList>
    </citation>
    <scope>NUCLEOTIDE SEQUENCE [LARGE SCALE GENOMIC DNA]</scope>
</reference>
<dbReference type="GO" id="GO:0005840">
    <property type="term" value="C:ribosome"/>
    <property type="evidence" value="ECO:0007669"/>
    <property type="project" value="UniProtKB-KW"/>
</dbReference>
<dbReference type="PANTHER" id="PTHR12903">
    <property type="entry name" value="MITOCHONDRIAL RIBOSOMAL PROTEIN L24"/>
    <property type="match status" value="1"/>
</dbReference>
<dbReference type="InterPro" id="IPR005825">
    <property type="entry name" value="Ribosomal_uL24_CS"/>
</dbReference>
<comment type="function">
    <text evidence="8">One of two assembly initiator proteins, it binds directly to the 5'-end of the 23S rRNA, where it nucleates assembly of the 50S subunit.</text>
</comment>
<dbReference type="Proteomes" id="UP000177152">
    <property type="component" value="Unassembled WGS sequence"/>
</dbReference>
<dbReference type="Pfam" id="PF17136">
    <property type="entry name" value="ribosomal_L24"/>
    <property type="match status" value="1"/>
</dbReference>
<dbReference type="FunFam" id="2.30.30.30:FF:000004">
    <property type="entry name" value="50S ribosomal protein L24"/>
    <property type="match status" value="1"/>
</dbReference>
<evidence type="ECO:0000256" key="1">
    <source>
        <dbReference type="ARBA" id="ARBA00010618"/>
    </source>
</evidence>
<dbReference type="HAMAP" id="MF_01326_B">
    <property type="entry name" value="Ribosomal_uL24_B"/>
    <property type="match status" value="1"/>
</dbReference>